<evidence type="ECO:0000256" key="1">
    <source>
        <dbReference type="SAM" id="Coils"/>
    </source>
</evidence>
<name>A0ABP1N1U0_XYLVO</name>
<organism evidence="2 3">
    <name type="scientific">Xylocopa violacea</name>
    <name type="common">Violet carpenter bee</name>
    <name type="synonym">Apis violacea</name>
    <dbReference type="NCBI Taxonomy" id="135666"/>
    <lineage>
        <taxon>Eukaryota</taxon>
        <taxon>Metazoa</taxon>
        <taxon>Ecdysozoa</taxon>
        <taxon>Arthropoda</taxon>
        <taxon>Hexapoda</taxon>
        <taxon>Insecta</taxon>
        <taxon>Pterygota</taxon>
        <taxon>Neoptera</taxon>
        <taxon>Endopterygota</taxon>
        <taxon>Hymenoptera</taxon>
        <taxon>Apocrita</taxon>
        <taxon>Aculeata</taxon>
        <taxon>Apoidea</taxon>
        <taxon>Anthophila</taxon>
        <taxon>Apidae</taxon>
        <taxon>Xylocopa</taxon>
        <taxon>Xylocopa</taxon>
    </lineage>
</organism>
<protein>
    <submittedName>
        <fullName evidence="2">Uncharacterized protein</fullName>
    </submittedName>
</protein>
<evidence type="ECO:0000313" key="3">
    <source>
        <dbReference type="Proteomes" id="UP001642520"/>
    </source>
</evidence>
<keyword evidence="1" id="KW-0175">Coiled coil</keyword>
<dbReference type="Proteomes" id="UP001642520">
    <property type="component" value="Unassembled WGS sequence"/>
</dbReference>
<gene>
    <name evidence="2" type="ORF">XYLVIOL_LOCUS1286</name>
</gene>
<proteinExistence type="predicted"/>
<comment type="caution">
    <text evidence="2">The sequence shown here is derived from an EMBL/GenBank/DDBJ whole genome shotgun (WGS) entry which is preliminary data.</text>
</comment>
<sequence length="216" mass="25883">MDKMKSMYERFDSFTKEQSKELQMKQDLLEKKDTELLEKDAGRKREIELLTNKIHDLEMKLEIKIRDEDKLRLVITEQYAMMKEEFNKMRIEMDHETQKQNQNLMSQVSALKKAIAKLEKTKEKLESDYEKKLSHIIKNKDMEIKALQLRLKEQKNELCASLSTKKQNEVDNMLSILEKRYRMLLAETEAMSETQTQEYLRKIANLEDQVLNMKKL</sequence>
<evidence type="ECO:0000313" key="2">
    <source>
        <dbReference type="EMBL" id="CAL7934918.1"/>
    </source>
</evidence>
<dbReference type="EMBL" id="CAXAJV020001282">
    <property type="protein sequence ID" value="CAL7934918.1"/>
    <property type="molecule type" value="Genomic_DNA"/>
</dbReference>
<keyword evidence="3" id="KW-1185">Reference proteome</keyword>
<feature type="coiled-coil region" evidence="1">
    <location>
        <begin position="101"/>
        <end position="157"/>
    </location>
</feature>
<accession>A0ABP1N1U0</accession>
<reference evidence="2 3" key="1">
    <citation type="submission" date="2024-08" db="EMBL/GenBank/DDBJ databases">
        <authorList>
            <person name="Will J Nash"/>
            <person name="Angela Man"/>
            <person name="Seanna McTaggart"/>
            <person name="Kendall Baker"/>
            <person name="Tom Barker"/>
            <person name="Leah Catchpole"/>
            <person name="Alex Durrant"/>
            <person name="Karim Gharbi"/>
            <person name="Naomi Irish"/>
            <person name="Gemy Kaithakottil"/>
            <person name="Debby Ku"/>
            <person name="Aaliyah Providence"/>
            <person name="Felix Shaw"/>
            <person name="David Swarbreck"/>
            <person name="Chris Watkins"/>
            <person name="Ann M. McCartney"/>
            <person name="Giulio Formenti"/>
            <person name="Alice Mouton"/>
            <person name="Noel Vella"/>
            <person name="Bjorn M von Reumont"/>
            <person name="Adriana Vella"/>
            <person name="Wilfried Haerty"/>
        </authorList>
    </citation>
    <scope>NUCLEOTIDE SEQUENCE [LARGE SCALE GENOMIC DNA]</scope>
</reference>